<organism evidence="5 6">
    <name type="scientific">Paenibacillus sabuli</name>
    <dbReference type="NCBI Taxonomy" id="2772509"/>
    <lineage>
        <taxon>Bacteria</taxon>
        <taxon>Bacillati</taxon>
        <taxon>Bacillota</taxon>
        <taxon>Bacilli</taxon>
        <taxon>Bacillales</taxon>
        <taxon>Paenibacillaceae</taxon>
        <taxon>Paenibacillus</taxon>
    </lineage>
</organism>
<comment type="caution">
    <text evidence="5">The sequence shown here is derived from an EMBL/GenBank/DDBJ whole genome shotgun (WGS) entry which is preliminary data.</text>
</comment>
<keyword evidence="6" id="KW-1185">Reference proteome</keyword>
<dbReference type="Proteomes" id="UP000621560">
    <property type="component" value="Unassembled WGS sequence"/>
</dbReference>
<dbReference type="GO" id="GO:0016705">
    <property type="term" value="F:oxidoreductase activity, acting on paired donors, with incorporation or reduction of molecular oxygen"/>
    <property type="evidence" value="ECO:0007669"/>
    <property type="project" value="InterPro"/>
</dbReference>
<dbReference type="PANTHER" id="PTHR30011:SF16">
    <property type="entry name" value="C2H2 FINGER DOMAIN TRANSCRIPTION FACTOR (EUROFUNG)-RELATED"/>
    <property type="match status" value="1"/>
</dbReference>
<evidence type="ECO:0000256" key="4">
    <source>
        <dbReference type="ARBA" id="ARBA00023033"/>
    </source>
</evidence>
<dbReference type="SUPFAM" id="SSF51679">
    <property type="entry name" value="Bacterial luciferase-like"/>
    <property type="match status" value="1"/>
</dbReference>
<feature type="non-terminal residue" evidence="5">
    <location>
        <position position="1"/>
    </location>
</feature>
<evidence type="ECO:0000256" key="3">
    <source>
        <dbReference type="ARBA" id="ARBA00023002"/>
    </source>
</evidence>
<dbReference type="EMBL" id="JACXIZ010000090">
    <property type="protein sequence ID" value="MBD2848670.1"/>
    <property type="molecule type" value="Genomic_DNA"/>
</dbReference>
<evidence type="ECO:0000256" key="2">
    <source>
        <dbReference type="ARBA" id="ARBA00022643"/>
    </source>
</evidence>
<dbReference type="GO" id="GO:0004497">
    <property type="term" value="F:monooxygenase activity"/>
    <property type="evidence" value="ECO:0007669"/>
    <property type="project" value="UniProtKB-KW"/>
</dbReference>
<dbReference type="InterPro" id="IPR036661">
    <property type="entry name" value="Luciferase-like_sf"/>
</dbReference>
<reference evidence="5" key="1">
    <citation type="submission" date="2020-09" db="EMBL/GenBank/DDBJ databases">
        <title>A novel bacterium of genus Paenibacillus, isolated from South China Sea.</title>
        <authorList>
            <person name="Huang H."/>
            <person name="Mo K."/>
            <person name="Hu Y."/>
        </authorList>
    </citation>
    <scope>NUCLEOTIDE SEQUENCE</scope>
    <source>
        <strain evidence="5">IB182496</strain>
    </source>
</reference>
<dbReference type="AlphaFoldDB" id="A0A927GUZ2"/>
<evidence type="ECO:0000313" key="5">
    <source>
        <dbReference type="EMBL" id="MBD2848670.1"/>
    </source>
</evidence>
<evidence type="ECO:0000313" key="6">
    <source>
        <dbReference type="Proteomes" id="UP000621560"/>
    </source>
</evidence>
<keyword evidence="4 5" id="KW-0503">Monooxygenase</keyword>
<dbReference type="InterPro" id="IPR051260">
    <property type="entry name" value="Diverse_substr_monoxygenases"/>
</dbReference>
<proteinExistence type="predicted"/>
<name>A0A927GUZ2_9BACL</name>
<keyword evidence="1" id="KW-0285">Flavoprotein</keyword>
<evidence type="ECO:0000256" key="1">
    <source>
        <dbReference type="ARBA" id="ARBA00022630"/>
    </source>
</evidence>
<sequence length="146" mass="15283">AARQRGRLQAELLRGGRPPGSCRLLVRLCPLAARTSAEAEALERALRTSPGEVHAAPPPLVLAGTGEAIAGELERWLAGGAADGFHLMGLGRGETLARFVELVVPELRRRGLLAAGEPAQTLRSGLGLDRPASRYAVVPIGREGGQ</sequence>
<keyword evidence="2" id="KW-0288">FMN</keyword>
<accession>A0A927GUZ2</accession>
<dbReference type="Gene3D" id="3.20.20.30">
    <property type="entry name" value="Luciferase-like domain"/>
    <property type="match status" value="1"/>
</dbReference>
<gene>
    <name evidence="5" type="ORF">IDH44_26160</name>
</gene>
<protein>
    <submittedName>
        <fullName evidence="5">FMNH2-dependent monooxygenase</fullName>
    </submittedName>
</protein>
<dbReference type="PANTHER" id="PTHR30011">
    <property type="entry name" value="ALKANESULFONATE MONOOXYGENASE-RELATED"/>
    <property type="match status" value="1"/>
</dbReference>
<keyword evidence="3" id="KW-0560">Oxidoreductase</keyword>